<dbReference type="HOGENOM" id="CLU_2011191_0_0_0"/>
<keyword evidence="2" id="KW-1185">Reference proteome</keyword>
<protein>
    <submittedName>
        <fullName evidence="1">Uncharacterized protein</fullName>
    </submittedName>
</protein>
<evidence type="ECO:0000313" key="2">
    <source>
        <dbReference type="Proteomes" id="UP000001012"/>
    </source>
</evidence>
<dbReference type="Proteomes" id="UP000001012">
    <property type="component" value="Chromosome"/>
</dbReference>
<dbReference type="AlphaFoldDB" id="Q5L5P9"/>
<reference evidence="1 2" key="1">
    <citation type="journal article" date="2005" name="Genome Res.">
        <title>The Chlamydophila abortus genome sequence reveals an array of variable proteins that contribute to interspecies variation.</title>
        <authorList>
            <person name="Thomson N.R."/>
            <person name="Yeats C."/>
            <person name="Bell K."/>
            <person name="Holden M.T.G."/>
            <person name="Bentley S.D."/>
            <person name="Livingstone M."/>
            <person name="Cerdeno-Tarraga A.M."/>
            <person name="Harris B."/>
            <person name="Doggett J."/>
            <person name="Ormond D."/>
            <person name="Mungal K."/>
            <person name="Clarke K."/>
            <person name="Feltwell T."/>
            <person name="Hance Z."/>
            <person name="Sanders M."/>
            <person name="Quail M.A."/>
            <person name="Price C."/>
            <person name="Parkhill J."/>
            <person name="Longbottom D."/>
        </authorList>
    </citation>
    <scope>NUCLEOTIDE SEQUENCE [LARGE SCALE GENOMIC DNA]</scope>
    <source>
        <strain evidence="2">DSM 27085 / S26/3</strain>
    </source>
</reference>
<sequence>MLQRNTYRGIQSKQSLGESQILPLIEKRDFFRTVYSLFYHQPFVESWQKGDILSYQLTNIRFNTIADQASPTRDEAMVITPQYALVPPTEQLMLATMIDTIAMMATSAAIATRLYWGINALVY</sequence>
<dbReference type="KEGG" id="cab:CAB592"/>
<dbReference type="EMBL" id="CR848038">
    <property type="protein sequence ID" value="CAH64040.1"/>
    <property type="molecule type" value="Genomic_DNA"/>
</dbReference>
<proteinExistence type="predicted"/>
<evidence type="ECO:0000313" key="1">
    <source>
        <dbReference type="EMBL" id="CAH64040.1"/>
    </source>
</evidence>
<accession>Q5L5P9</accession>
<organism evidence="1 2">
    <name type="scientific">Chlamydia abortus (strain DSM 27085 / S26/3)</name>
    <name type="common">Chlamydophila abortus</name>
    <dbReference type="NCBI Taxonomy" id="218497"/>
    <lineage>
        <taxon>Bacteria</taxon>
        <taxon>Pseudomonadati</taxon>
        <taxon>Chlamydiota</taxon>
        <taxon>Chlamydiia</taxon>
        <taxon>Chlamydiales</taxon>
        <taxon>Chlamydiaceae</taxon>
        <taxon>Chlamydia/Chlamydophila group</taxon>
        <taxon>Chlamydia</taxon>
    </lineage>
</organism>
<name>Q5L5P9_CHLAB</name>
<gene>
    <name evidence="1" type="ordered locus">CAB592</name>
</gene>